<dbReference type="PANTHER" id="PTHR10851">
    <property type="entry name" value="PYRIDOXINE-5-PHOSPHATE OXIDASE"/>
    <property type="match status" value="1"/>
</dbReference>
<dbReference type="AlphaFoldDB" id="A0A0D5YVU5"/>
<protein>
    <submittedName>
        <fullName evidence="6">Pyridoxamine 5''''-phosphate oxidase</fullName>
    </submittedName>
</protein>
<feature type="domain" description="Pyridoxamine 5'-phosphate oxidase Alr4036 family FMN-binding" evidence="5">
    <location>
        <begin position="17"/>
        <end position="95"/>
    </location>
</feature>
<name>A0A0D5YVU5_9FLAO</name>
<proteinExistence type="predicted"/>
<dbReference type="KEGG" id="mlt:VC82_2401"/>
<dbReference type="RefSeq" id="WP_045802576.1">
    <property type="nucleotide sequence ID" value="NZ_CP011071.1"/>
</dbReference>
<evidence type="ECO:0000256" key="2">
    <source>
        <dbReference type="ARBA" id="ARBA00022630"/>
    </source>
</evidence>
<dbReference type="HOGENOM" id="CLU_058669_0_1_10"/>
<evidence type="ECO:0000256" key="4">
    <source>
        <dbReference type="ARBA" id="ARBA00023002"/>
    </source>
</evidence>
<evidence type="ECO:0000259" key="5">
    <source>
        <dbReference type="Pfam" id="PF12766"/>
    </source>
</evidence>
<organism evidence="6 7">
    <name type="scientific">Flagellimonas lutaonensis</name>
    <dbReference type="NCBI Taxonomy" id="516051"/>
    <lineage>
        <taxon>Bacteria</taxon>
        <taxon>Pseudomonadati</taxon>
        <taxon>Bacteroidota</taxon>
        <taxon>Flavobacteriia</taxon>
        <taxon>Flavobacteriales</taxon>
        <taxon>Flavobacteriaceae</taxon>
        <taxon>Flagellimonas</taxon>
    </lineage>
</organism>
<evidence type="ECO:0000256" key="1">
    <source>
        <dbReference type="ARBA" id="ARBA00001917"/>
    </source>
</evidence>
<keyword evidence="3" id="KW-0288">FMN</keyword>
<dbReference type="GO" id="GO:0008615">
    <property type="term" value="P:pyridoxine biosynthetic process"/>
    <property type="evidence" value="ECO:0007669"/>
    <property type="project" value="InterPro"/>
</dbReference>
<keyword evidence="2" id="KW-0285">Flavoprotein</keyword>
<dbReference type="InterPro" id="IPR012349">
    <property type="entry name" value="Split_barrel_FMN-bd"/>
</dbReference>
<evidence type="ECO:0000313" key="7">
    <source>
        <dbReference type="Proteomes" id="UP000032726"/>
    </source>
</evidence>
<dbReference type="PANTHER" id="PTHR10851:SF3">
    <property type="entry name" value="PYRIDOXINE_PYRIDOXAMINE 5'-PHOSPHATE OXIDASE 2"/>
    <property type="match status" value="1"/>
</dbReference>
<keyword evidence="7" id="KW-1185">Reference proteome</keyword>
<reference evidence="6 7" key="1">
    <citation type="submission" date="2015-03" db="EMBL/GenBank/DDBJ databases">
        <title>Complete genome sequence of Muricauda lutaonensis CC-HSB-11T, isolated from a coastal hot spring.</title>
        <authorList>
            <person name="Kim K.M."/>
        </authorList>
    </citation>
    <scope>NUCLEOTIDE SEQUENCE [LARGE SCALE GENOMIC DNA]</scope>
    <source>
        <strain evidence="6 7">CC-HSB-11</strain>
    </source>
</reference>
<dbReference type="EMBL" id="CP011071">
    <property type="protein sequence ID" value="AKA35983.1"/>
    <property type="molecule type" value="Genomic_DNA"/>
</dbReference>
<dbReference type="InterPro" id="IPR000659">
    <property type="entry name" value="Pyridox_Oxase"/>
</dbReference>
<dbReference type="Gene3D" id="2.30.110.10">
    <property type="entry name" value="Electron Transport, Fmn-binding Protein, Chain A"/>
    <property type="match status" value="1"/>
</dbReference>
<evidence type="ECO:0000256" key="3">
    <source>
        <dbReference type="ARBA" id="ARBA00022643"/>
    </source>
</evidence>
<dbReference type="Proteomes" id="UP000032726">
    <property type="component" value="Chromosome"/>
</dbReference>
<evidence type="ECO:0000313" key="6">
    <source>
        <dbReference type="EMBL" id="AKA35983.1"/>
    </source>
</evidence>
<keyword evidence="4" id="KW-0560">Oxidoreductase</keyword>
<gene>
    <name evidence="6" type="ORF">VC82_2401</name>
</gene>
<comment type="cofactor">
    <cofactor evidence="1">
        <name>FMN</name>
        <dbReference type="ChEBI" id="CHEBI:58210"/>
    </cofactor>
</comment>
<dbReference type="InterPro" id="IPR024624">
    <property type="entry name" value="Pyridox_Oxase_Alr4036_FMN-bd"/>
</dbReference>
<dbReference type="GO" id="GO:0010181">
    <property type="term" value="F:FMN binding"/>
    <property type="evidence" value="ECO:0007669"/>
    <property type="project" value="InterPro"/>
</dbReference>
<dbReference type="OrthoDB" id="1493996at2"/>
<accession>A0A0D5YVU5</accession>
<dbReference type="GO" id="GO:0004733">
    <property type="term" value="F:pyridoxamine phosphate oxidase activity"/>
    <property type="evidence" value="ECO:0007669"/>
    <property type="project" value="InterPro"/>
</dbReference>
<dbReference type="STRING" id="516051.VC82_2401"/>
<dbReference type="SUPFAM" id="SSF50475">
    <property type="entry name" value="FMN-binding split barrel"/>
    <property type="match status" value="1"/>
</dbReference>
<dbReference type="Pfam" id="PF12766">
    <property type="entry name" value="Pyridox_oxase_2"/>
    <property type="match status" value="1"/>
</dbReference>
<sequence>MANSFFSELRTELMHGATQKGHPFRYFTLGTVGLDKVPRLRTIVLRAVDEELTLTFYTDARSKKLIHLKENNRASALFYHNEKLMQLRVEGTAHMETDAEKVKALWTTVTPNARKDYTTQGAPGSSLKTPDSLEYLKDQNHFCVVHFRPAKIEYLRLQHPNHIRVQFSKNDQGWESEFLVP</sequence>